<dbReference type="AlphaFoldDB" id="A0A916W601"/>
<accession>A0A916W601</accession>
<proteinExistence type="predicted"/>
<organism evidence="1 2">
    <name type="scientific">Ornithinibacillus halotolerans</name>
    <dbReference type="NCBI Taxonomy" id="1274357"/>
    <lineage>
        <taxon>Bacteria</taxon>
        <taxon>Bacillati</taxon>
        <taxon>Bacillota</taxon>
        <taxon>Bacilli</taxon>
        <taxon>Bacillales</taxon>
        <taxon>Bacillaceae</taxon>
        <taxon>Ornithinibacillus</taxon>
    </lineage>
</organism>
<keyword evidence="2" id="KW-1185">Reference proteome</keyword>
<reference evidence="1" key="1">
    <citation type="journal article" date="2014" name="Int. J. Syst. Evol. Microbiol.">
        <title>Complete genome sequence of Corynebacterium casei LMG S-19264T (=DSM 44701T), isolated from a smear-ripened cheese.</title>
        <authorList>
            <consortium name="US DOE Joint Genome Institute (JGI-PGF)"/>
            <person name="Walter F."/>
            <person name="Albersmeier A."/>
            <person name="Kalinowski J."/>
            <person name="Ruckert C."/>
        </authorList>
    </citation>
    <scope>NUCLEOTIDE SEQUENCE</scope>
    <source>
        <strain evidence="1">CGMCC 1.12408</strain>
    </source>
</reference>
<dbReference type="Proteomes" id="UP000613512">
    <property type="component" value="Unassembled WGS sequence"/>
</dbReference>
<comment type="caution">
    <text evidence="1">The sequence shown here is derived from an EMBL/GenBank/DDBJ whole genome shotgun (WGS) entry which is preliminary data.</text>
</comment>
<evidence type="ECO:0008006" key="3">
    <source>
        <dbReference type="Google" id="ProtNLM"/>
    </source>
</evidence>
<evidence type="ECO:0000313" key="2">
    <source>
        <dbReference type="Proteomes" id="UP000613512"/>
    </source>
</evidence>
<dbReference type="EMBL" id="BMEY01000005">
    <property type="protein sequence ID" value="GGA69513.1"/>
    <property type="molecule type" value="Genomic_DNA"/>
</dbReference>
<name>A0A916W601_9BACI</name>
<reference evidence="1" key="2">
    <citation type="submission" date="2020-09" db="EMBL/GenBank/DDBJ databases">
        <authorList>
            <person name="Sun Q."/>
            <person name="Zhou Y."/>
        </authorList>
    </citation>
    <scope>NUCLEOTIDE SEQUENCE</scope>
    <source>
        <strain evidence="1">CGMCC 1.12408</strain>
    </source>
</reference>
<gene>
    <name evidence="1" type="ORF">GCM10008025_11840</name>
</gene>
<sequence>MEEIKIEFDFTLYKENENIRPLKLNIKEETYRDLANLELSMTGRVDALISNTFIQEAVQLVINAISLFEKGYFDSAYYSLRQSLEVSTTIVYLMELDSTDREIELLNWKKQSRFPMYSEMVKFLIKNEKEFANIKKQMSNYFNKLQLVKERLNKYVHKQGFNTFYVSRNHFANKSRDDNQFIKEFEGFVEACIGAIAVFRLSIDPIPVLLLEEEIYERLTGSLTEPFTEDFISKYIGEDEIRSYKKTNIYLGYYEGCLTIEKRLPSVIDLLNYQFIDKSKIDEILSQVHLLSDVDIYAVTISNFSDKVATIYCDEGLTFYFTTTKSNRLKNSFNSMILKQVKESNSHKNFPYDEAFLTYYKVDEIDIFIEHNEEFEESEVSLLTQLLKNSRKNNV</sequence>
<protein>
    <recommendedName>
        <fullName evidence="3">Teicoplanin resistance protein VanZ</fullName>
    </recommendedName>
</protein>
<dbReference type="RefSeq" id="WP_188383783.1">
    <property type="nucleotide sequence ID" value="NZ_BMEY01000005.1"/>
</dbReference>
<evidence type="ECO:0000313" key="1">
    <source>
        <dbReference type="EMBL" id="GGA69513.1"/>
    </source>
</evidence>